<dbReference type="Gene3D" id="1.10.1200.10">
    <property type="entry name" value="ACP-like"/>
    <property type="match status" value="1"/>
</dbReference>
<dbReference type="GO" id="GO:0005886">
    <property type="term" value="C:plasma membrane"/>
    <property type="evidence" value="ECO:0007669"/>
    <property type="project" value="TreeGrafter"/>
</dbReference>
<gene>
    <name evidence="6" type="ORF">IX84_28105</name>
</gene>
<keyword evidence="3" id="KW-0276">Fatty acid metabolism</keyword>
<dbReference type="InterPro" id="IPR025110">
    <property type="entry name" value="AMP-bd_C"/>
</dbReference>
<dbReference type="GO" id="GO:0006633">
    <property type="term" value="P:fatty acid biosynthetic process"/>
    <property type="evidence" value="ECO:0007669"/>
    <property type="project" value="TreeGrafter"/>
</dbReference>
<proteinExistence type="inferred from homology"/>
<evidence type="ECO:0000259" key="5">
    <source>
        <dbReference type="PROSITE" id="PS50075"/>
    </source>
</evidence>
<evidence type="ECO:0000313" key="7">
    <source>
        <dbReference type="Proteomes" id="UP000029736"/>
    </source>
</evidence>
<evidence type="ECO:0000256" key="1">
    <source>
        <dbReference type="ARBA" id="ARBA00006432"/>
    </source>
</evidence>
<dbReference type="InterPro" id="IPR020845">
    <property type="entry name" value="AMP-binding_CS"/>
</dbReference>
<comment type="caution">
    <text evidence="6">The sequence shown here is derived from an EMBL/GenBank/DDBJ whole genome shotgun (WGS) entry which is preliminary data.</text>
</comment>
<dbReference type="OrthoDB" id="9765680at2"/>
<dbReference type="Pfam" id="PF23024">
    <property type="entry name" value="AMP-dom_DIP2-like"/>
    <property type="match status" value="1"/>
</dbReference>
<dbReference type="Proteomes" id="UP000029736">
    <property type="component" value="Unassembled WGS sequence"/>
</dbReference>
<evidence type="ECO:0000256" key="4">
    <source>
        <dbReference type="ARBA" id="ARBA00023098"/>
    </source>
</evidence>
<accession>A0A098RZ27</accession>
<evidence type="ECO:0000256" key="2">
    <source>
        <dbReference type="ARBA" id="ARBA00022598"/>
    </source>
</evidence>
<dbReference type="InterPro" id="IPR009081">
    <property type="entry name" value="PP-bd_ACP"/>
</dbReference>
<dbReference type="Pfam" id="PF00550">
    <property type="entry name" value="PP-binding"/>
    <property type="match status" value="1"/>
</dbReference>
<dbReference type="CDD" id="cd05931">
    <property type="entry name" value="FAAL"/>
    <property type="match status" value="1"/>
</dbReference>
<evidence type="ECO:0000256" key="3">
    <source>
        <dbReference type="ARBA" id="ARBA00022832"/>
    </source>
</evidence>
<dbReference type="InterPro" id="IPR036736">
    <property type="entry name" value="ACP-like_sf"/>
</dbReference>
<reference evidence="6 7" key="1">
    <citation type="journal article" date="2014" name="Int. J. Syst. Evol. Microbiol.">
        <title>Phaeodactylibacter xiamenensis gen. nov., sp. nov., a member of the family Saprospiraceae isolated from the marine alga Phaeodactylum tricornutum.</title>
        <authorList>
            <person name="Chen Z.Jr."/>
            <person name="Lei X."/>
            <person name="Lai Q."/>
            <person name="Li Y."/>
            <person name="Zhang B."/>
            <person name="Zhang J."/>
            <person name="Zhang H."/>
            <person name="Yang L."/>
            <person name="Zheng W."/>
            <person name="Tian Y."/>
            <person name="Yu Z."/>
            <person name="Xu H.Jr."/>
            <person name="Zheng T."/>
        </authorList>
    </citation>
    <scope>NUCLEOTIDE SEQUENCE [LARGE SCALE GENOMIC DNA]</scope>
    <source>
        <strain evidence="6 7">KD52</strain>
    </source>
</reference>
<feature type="domain" description="Carrier" evidence="5">
    <location>
        <begin position="587"/>
        <end position="661"/>
    </location>
</feature>
<dbReference type="Gene3D" id="3.30.300.30">
    <property type="match status" value="1"/>
</dbReference>
<sequence length="666" mass="74896">MENLVDLLQRRAKEAPEFTPFIFLRDGVSDEQPLSHRLFDEQARCVAAHLQARGLKGERLLLLFPQGIEYLIALFGCFYAGVIAVPAYPPRNNRNLLRLQAIMKDCDARFILADQKGVEYMEGMREDFSAYTFLPMEELTGTPAEWVPHQVGLDDVAYLQYTSGSTGDPKGVIIRHENVMANVYGCMQTFIPNLKRVVSWIPMYHDMGLISMLTYLVCGQVKCYFMAPVHFIQRPLRWLMAATRYQAEFTLSPNFAFDLCCEKITDEQLEGLDLSSIRSVVSGSERVRWRTIQAFCERFGPVGFPKTGFLPSFGLAEATLIVTTSAIDQKAKVHYPEAGQSLLAWDDERLQGANPEQVQVSNGNPINGAEVVIVDAETKARCPEGTEGEIWAGYPGSIASGYWERPEESKKTFENYTATGEGPYLRTGDLGFLMDGELFITGREKDLIIIRGTNYYPDDIEEVVEHAHPALQDNGCAAFAMEQAGSERLVLVQEVRRTEWRNANEQEVVDAIRQAVSEVFEIQPYAIALIRPMSLPKTSSGKVQRYAAREDYQKGALRMMHEWTQPEAIASGAGPVPEPGTAEFGVPAIVQWLQQQIAEKVKMPAAQIKATDPVKAYPLESVDAVFISDELSDWLKLRLTPDTFWAFDSIQELAEHLFRQYQENHA</sequence>
<comment type="similarity">
    <text evidence="1">Belongs to the ATP-dependent AMP-binding enzyme family.</text>
</comment>
<dbReference type="GO" id="GO:0016874">
    <property type="term" value="F:ligase activity"/>
    <property type="evidence" value="ECO:0007669"/>
    <property type="project" value="UniProtKB-KW"/>
</dbReference>
<dbReference type="InterPro" id="IPR040097">
    <property type="entry name" value="FAAL/FAAC"/>
</dbReference>
<dbReference type="GO" id="GO:0071766">
    <property type="term" value="P:Actinobacterium-type cell wall biogenesis"/>
    <property type="evidence" value="ECO:0007669"/>
    <property type="project" value="UniProtKB-ARBA"/>
</dbReference>
<dbReference type="PROSITE" id="PS50075">
    <property type="entry name" value="CARRIER"/>
    <property type="match status" value="1"/>
</dbReference>
<dbReference type="AlphaFoldDB" id="A0A098RZ27"/>
<dbReference type="STRING" id="1524460.IX84_28105"/>
<name>A0A098RZ27_9BACT</name>
<dbReference type="Pfam" id="PF00501">
    <property type="entry name" value="AMP-binding"/>
    <property type="match status" value="1"/>
</dbReference>
<dbReference type="RefSeq" id="WP_044228493.1">
    <property type="nucleotide sequence ID" value="NZ_JBKAGJ010000004.1"/>
</dbReference>
<dbReference type="InterPro" id="IPR042099">
    <property type="entry name" value="ANL_N_sf"/>
</dbReference>
<dbReference type="SUPFAM" id="SSF56801">
    <property type="entry name" value="Acetyl-CoA synthetase-like"/>
    <property type="match status" value="1"/>
</dbReference>
<dbReference type="GO" id="GO:0070566">
    <property type="term" value="F:adenylyltransferase activity"/>
    <property type="evidence" value="ECO:0007669"/>
    <property type="project" value="TreeGrafter"/>
</dbReference>
<keyword evidence="4" id="KW-0443">Lipid metabolism</keyword>
<dbReference type="PANTHER" id="PTHR22754">
    <property type="entry name" value="DISCO-INTERACTING PROTEIN 2 DIP2 -RELATED"/>
    <property type="match status" value="1"/>
</dbReference>
<dbReference type="InterPro" id="IPR045851">
    <property type="entry name" value="AMP-bd_C_sf"/>
</dbReference>
<dbReference type="SUPFAM" id="SSF47336">
    <property type="entry name" value="ACP-like"/>
    <property type="match status" value="1"/>
</dbReference>
<dbReference type="Gene3D" id="3.40.50.12780">
    <property type="entry name" value="N-terminal domain of ligase-like"/>
    <property type="match status" value="1"/>
</dbReference>
<evidence type="ECO:0000313" key="6">
    <source>
        <dbReference type="EMBL" id="KGE85364.1"/>
    </source>
</evidence>
<protein>
    <recommendedName>
        <fullName evidence="5">Carrier domain-containing protein</fullName>
    </recommendedName>
</protein>
<keyword evidence="2" id="KW-0436">Ligase</keyword>
<dbReference type="FunFam" id="3.40.50.12780:FF:000013">
    <property type="entry name" value="Long-chain-fatty-acid--AMP ligase FadD32"/>
    <property type="match status" value="1"/>
</dbReference>
<dbReference type="PANTHER" id="PTHR22754:SF32">
    <property type="entry name" value="DISCO-INTERACTING PROTEIN 2"/>
    <property type="match status" value="1"/>
</dbReference>
<organism evidence="6 7">
    <name type="scientific">Phaeodactylibacter xiamenensis</name>
    <dbReference type="NCBI Taxonomy" id="1524460"/>
    <lineage>
        <taxon>Bacteria</taxon>
        <taxon>Pseudomonadati</taxon>
        <taxon>Bacteroidota</taxon>
        <taxon>Saprospiria</taxon>
        <taxon>Saprospirales</taxon>
        <taxon>Haliscomenobacteraceae</taxon>
        <taxon>Phaeodactylibacter</taxon>
    </lineage>
</organism>
<dbReference type="PROSITE" id="PS00455">
    <property type="entry name" value="AMP_BINDING"/>
    <property type="match status" value="1"/>
</dbReference>
<dbReference type="EMBL" id="JPOS01000090">
    <property type="protein sequence ID" value="KGE85364.1"/>
    <property type="molecule type" value="Genomic_DNA"/>
</dbReference>
<keyword evidence="7" id="KW-1185">Reference proteome</keyword>
<dbReference type="InterPro" id="IPR000873">
    <property type="entry name" value="AMP-dep_synth/lig_dom"/>
</dbReference>